<accession>A0A3R5Y5V8</accession>
<keyword evidence="5" id="KW-1185">Reference proteome</keyword>
<protein>
    <recommendedName>
        <fullName evidence="2">FAD assembly factor SdhE</fullName>
    </recommendedName>
</protein>
<evidence type="ECO:0000256" key="1">
    <source>
        <dbReference type="ARBA" id="ARBA00008571"/>
    </source>
</evidence>
<dbReference type="InterPro" id="IPR036714">
    <property type="entry name" value="SDH_sf"/>
</dbReference>
<gene>
    <name evidence="4" type="ORF">EP073_03065</name>
</gene>
<dbReference type="Gene3D" id="1.10.150.250">
    <property type="entry name" value="Flavinator of succinate dehydrogenase"/>
    <property type="match status" value="1"/>
</dbReference>
<dbReference type="EMBL" id="CP035108">
    <property type="protein sequence ID" value="QAR32414.1"/>
    <property type="molecule type" value="Genomic_DNA"/>
</dbReference>
<organism evidence="4 5">
    <name type="scientific">Geovibrio thiophilus</name>
    <dbReference type="NCBI Taxonomy" id="139438"/>
    <lineage>
        <taxon>Bacteria</taxon>
        <taxon>Pseudomonadati</taxon>
        <taxon>Deferribacterota</taxon>
        <taxon>Deferribacteres</taxon>
        <taxon>Deferribacterales</taxon>
        <taxon>Geovibrionaceae</taxon>
        <taxon>Geovibrio</taxon>
    </lineage>
</organism>
<evidence type="ECO:0000256" key="2">
    <source>
        <dbReference type="ARBA" id="ARBA00019418"/>
    </source>
</evidence>
<evidence type="ECO:0000313" key="5">
    <source>
        <dbReference type="Proteomes" id="UP000287502"/>
    </source>
</evidence>
<name>A0A3R5Y5V8_9BACT</name>
<dbReference type="KEGG" id="gtl:EP073_03065"/>
<dbReference type="OrthoDB" id="9799022at2"/>
<dbReference type="SUPFAM" id="SSF109910">
    <property type="entry name" value="YgfY-like"/>
    <property type="match status" value="1"/>
</dbReference>
<sequence>MKDSPLFKKAIFLAARRAMLENEMIVREFVEHNLPEYYTEKDMEELCELLLKIFDNDLFDVIMGQKTAEQFEGQYNVRLLKDIEKYAALYRENKKTKN</sequence>
<reference evidence="4 5" key="1">
    <citation type="submission" date="2019-01" db="EMBL/GenBank/DDBJ databases">
        <title>Geovibrio thiophilus DSM 11263, complete genome.</title>
        <authorList>
            <person name="Spring S."/>
            <person name="Bunk B."/>
            <person name="Sproer C."/>
        </authorList>
    </citation>
    <scope>NUCLEOTIDE SEQUENCE [LARGE SCALE GENOMIC DNA]</scope>
    <source>
        <strain evidence="4 5">DSM 11263</strain>
    </source>
</reference>
<dbReference type="Pfam" id="PF03937">
    <property type="entry name" value="Sdh5"/>
    <property type="match status" value="1"/>
</dbReference>
<evidence type="ECO:0000256" key="3">
    <source>
        <dbReference type="ARBA" id="ARBA00023186"/>
    </source>
</evidence>
<dbReference type="InterPro" id="IPR005631">
    <property type="entry name" value="SDH"/>
</dbReference>
<proteinExistence type="inferred from homology"/>
<dbReference type="RefSeq" id="WP_128465701.1">
    <property type="nucleotide sequence ID" value="NZ_CP035108.1"/>
</dbReference>
<dbReference type="AlphaFoldDB" id="A0A3R5Y5V8"/>
<comment type="similarity">
    <text evidence="1">Belongs to the SdhE FAD assembly factor family.</text>
</comment>
<keyword evidence="3" id="KW-0143">Chaperone</keyword>
<evidence type="ECO:0000313" key="4">
    <source>
        <dbReference type="EMBL" id="QAR32414.1"/>
    </source>
</evidence>
<dbReference type="Proteomes" id="UP000287502">
    <property type="component" value="Chromosome"/>
</dbReference>